<name>A0ACB5R504_9BURK</name>
<keyword evidence="2" id="KW-1185">Reference proteome</keyword>
<dbReference type="Proteomes" id="UP001055013">
    <property type="component" value="Unassembled WGS sequence"/>
</dbReference>
<reference evidence="1" key="1">
    <citation type="submission" date="2021-09" db="EMBL/GenBank/DDBJ databases">
        <title>Isolation and characterization of 3-chlorobenzoate degrading bacteria from soils in Shizuoka.</title>
        <authorList>
            <person name="Ifat A."/>
            <person name="Ogawa N."/>
            <person name="Kimbara K."/>
            <person name="Moriuchi R."/>
            <person name="Dohra H."/>
            <person name="Shintani M."/>
        </authorList>
    </citation>
    <scope>NUCLEOTIDE SEQUENCE</scope>
    <source>
        <strain evidence="1">19CS2-2</strain>
    </source>
</reference>
<evidence type="ECO:0000313" key="2">
    <source>
        <dbReference type="Proteomes" id="UP001055013"/>
    </source>
</evidence>
<evidence type="ECO:0000313" key="1">
    <source>
        <dbReference type="EMBL" id="GJH22476.1"/>
    </source>
</evidence>
<comment type="caution">
    <text evidence="1">The sequence shown here is derived from an EMBL/GenBank/DDBJ whole genome shotgun (WGS) entry which is preliminary data.</text>
</comment>
<protein>
    <submittedName>
        <fullName evidence="1">Uncharacterized protein</fullName>
    </submittedName>
</protein>
<proteinExistence type="predicted"/>
<dbReference type="EMBL" id="BPUR01000041">
    <property type="protein sequence ID" value="GJH22476.1"/>
    <property type="molecule type" value="Genomic_DNA"/>
</dbReference>
<sequence length="55" mass="6294">MNDALREAIRYRVTNYPRAPANQPRDARELVRCFWCSHWKALGAVCCDPVAMASL</sequence>
<accession>A0ACB5R504</accession>
<gene>
    <name evidence="1" type="ORF">CBA19CS22_38060</name>
</gene>
<organism evidence="1 2">
    <name type="scientific">Caballeronia novacaledonica</name>
    <dbReference type="NCBI Taxonomy" id="1544861"/>
    <lineage>
        <taxon>Bacteria</taxon>
        <taxon>Pseudomonadati</taxon>
        <taxon>Pseudomonadota</taxon>
        <taxon>Betaproteobacteria</taxon>
        <taxon>Burkholderiales</taxon>
        <taxon>Burkholderiaceae</taxon>
        <taxon>Caballeronia</taxon>
    </lineage>
</organism>